<gene>
    <name evidence="3" type="ORF">CWC19_14310</name>
    <name evidence="4" type="ORF">CWC20_09370</name>
</gene>
<evidence type="ECO:0000259" key="2">
    <source>
        <dbReference type="Pfam" id="PF06580"/>
    </source>
</evidence>
<proteinExistence type="predicted"/>
<reference evidence="3 6" key="1">
    <citation type="submission" date="2018-01" db="EMBL/GenBank/DDBJ databases">
        <authorList>
            <person name="Paulsen S."/>
            <person name="Gram L.K."/>
        </authorList>
    </citation>
    <scope>NUCLEOTIDE SEQUENCE [LARGE SCALE GENOMIC DNA]</scope>
    <source>
        <strain evidence="3 6">S3790</strain>
        <strain evidence="4">S3895</strain>
    </source>
</reference>
<dbReference type="EMBL" id="PNBW01000046">
    <property type="protein sequence ID" value="TMO74810.1"/>
    <property type="molecule type" value="Genomic_DNA"/>
</dbReference>
<reference evidence="5 6" key="2">
    <citation type="submission" date="2019-06" db="EMBL/GenBank/DDBJ databases">
        <title>Co-occurence of chitin degradation, pigmentation and bioactivity in marine Pseudoalteromonas.</title>
        <authorList>
            <person name="Sonnenschein E.C."/>
            <person name="Bech P.K."/>
        </authorList>
    </citation>
    <scope>NUCLEOTIDE SEQUENCE [LARGE SCALE GENOMIC DNA]</scope>
    <source>
        <strain evidence="6">S3790</strain>
        <strain evidence="4 5">S3895</strain>
    </source>
</reference>
<dbReference type="OrthoDB" id="2514702at2"/>
<evidence type="ECO:0000313" key="3">
    <source>
        <dbReference type="EMBL" id="TMO67376.1"/>
    </source>
</evidence>
<dbReference type="SUPFAM" id="SSF55874">
    <property type="entry name" value="ATPase domain of HSP90 chaperone/DNA topoisomerase II/histidine kinase"/>
    <property type="match status" value="1"/>
</dbReference>
<name>A0A5S3V6R8_9GAMM</name>
<feature type="domain" description="Signal transduction histidine kinase internal region" evidence="2">
    <location>
        <begin position="194"/>
        <end position="270"/>
    </location>
</feature>
<organism evidence="3 6">
    <name type="scientific">Pseudoalteromonas aurantia</name>
    <dbReference type="NCBI Taxonomy" id="43654"/>
    <lineage>
        <taxon>Bacteria</taxon>
        <taxon>Pseudomonadati</taxon>
        <taxon>Pseudomonadota</taxon>
        <taxon>Gammaproteobacteria</taxon>
        <taxon>Alteromonadales</taxon>
        <taxon>Pseudoalteromonadaceae</taxon>
        <taxon>Pseudoalteromonas</taxon>
    </lineage>
</organism>
<dbReference type="PANTHER" id="PTHR34220:SF7">
    <property type="entry name" value="SENSOR HISTIDINE KINASE YPDA"/>
    <property type="match status" value="1"/>
</dbReference>
<evidence type="ECO:0000313" key="6">
    <source>
        <dbReference type="Proteomes" id="UP000307217"/>
    </source>
</evidence>
<feature type="transmembrane region" description="Helical" evidence="1">
    <location>
        <begin position="150"/>
        <end position="179"/>
    </location>
</feature>
<dbReference type="InterPro" id="IPR010559">
    <property type="entry name" value="Sig_transdc_His_kin_internal"/>
</dbReference>
<dbReference type="Proteomes" id="UP000307217">
    <property type="component" value="Unassembled WGS sequence"/>
</dbReference>
<reference evidence="3" key="3">
    <citation type="submission" date="2019-09" db="EMBL/GenBank/DDBJ databases">
        <title>Co-occurence of chitin degradation, pigmentation and bioactivity in marine Pseudoalteromonas.</title>
        <authorList>
            <person name="Sonnenschein E.C."/>
            <person name="Bech P.K."/>
        </authorList>
    </citation>
    <scope>NUCLEOTIDE SEQUENCE</scope>
    <source>
        <strain evidence="3">S3790</strain>
    </source>
</reference>
<keyword evidence="1" id="KW-0812">Transmembrane</keyword>
<sequence length="378" mass="43756">MLCVMNKTTQGAVLRIRKFLLLIQAPKEYFVLQCFIGIGLVIWLVQQGAFYYSNELVVIGGGLWMLATIDVLHFLLLTHLCLKPFIDVYVFKKPLTALSAISSIGLVVFVSLLQIGLTTGHSIMWHSLMISIWQQVDTSLFFNTADLQQLLFTFILPISNYIIMFIVWCVCYSLACAYADRKRVLEQLKLLQSTLLLNQLNPHFLFNSFNSIRALIHEDQYQAEEMLLCLSDLFREQLQFDRTPIASLEEEWDIAQRYVNIEKIRFEEKLNLNMQIAPECWGCRLPTFTLLSLLENAIKFGIGGTHAHEVVLKAQLINEHRWQLRIENMIVRQVQVYGTGTGLKNLKRRLKLLYGHSGYLHYYKQAGQFIVILELERD</sequence>
<dbReference type="GO" id="GO:0000155">
    <property type="term" value="F:phosphorelay sensor kinase activity"/>
    <property type="evidence" value="ECO:0007669"/>
    <property type="project" value="InterPro"/>
</dbReference>
<accession>A0A5S3V6R8</accession>
<evidence type="ECO:0000313" key="4">
    <source>
        <dbReference type="EMBL" id="TMO74810.1"/>
    </source>
</evidence>
<evidence type="ECO:0000313" key="5">
    <source>
        <dbReference type="Proteomes" id="UP000307164"/>
    </source>
</evidence>
<dbReference type="AlphaFoldDB" id="A0A5S3V6R8"/>
<dbReference type="InterPro" id="IPR036890">
    <property type="entry name" value="HATPase_C_sf"/>
</dbReference>
<dbReference type="Pfam" id="PF06580">
    <property type="entry name" value="His_kinase"/>
    <property type="match status" value="1"/>
</dbReference>
<dbReference type="PANTHER" id="PTHR34220">
    <property type="entry name" value="SENSOR HISTIDINE KINASE YPDA"/>
    <property type="match status" value="1"/>
</dbReference>
<dbReference type="EMBL" id="PNBX01000060">
    <property type="protein sequence ID" value="TMO67376.1"/>
    <property type="molecule type" value="Genomic_DNA"/>
</dbReference>
<protein>
    <recommendedName>
        <fullName evidence="2">Signal transduction histidine kinase internal region domain-containing protein</fullName>
    </recommendedName>
</protein>
<dbReference type="GO" id="GO:0016020">
    <property type="term" value="C:membrane"/>
    <property type="evidence" value="ECO:0007669"/>
    <property type="project" value="InterPro"/>
</dbReference>
<evidence type="ECO:0000256" key="1">
    <source>
        <dbReference type="SAM" id="Phobius"/>
    </source>
</evidence>
<feature type="transmembrane region" description="Helical" evidence="1">
    <location>
        <begin position="94"/>
        <end position="117"/>
    </location>
</feature>
<keyword evidence="1" id="KW-0472">Membrane</keyword>
<comment type="caution">
    <text evidence="3">The sequence shown here is derived from an EMBL/GenBank/DDBJ whole genome shotgun (WGS) entry which is preliminary data.</text>
</comment>
<dbReference type="Proteomes" id="UP000307164">
    <property type="component" value="Unassembled WGS sequence"/>
</dbReference>
<keyword evidence="5" id="KW-1185">Reference proteome</keyword>
<dbReference type="InterPro" id="IPR050640">
    <property type="entry name" value="Bact_2-comp_sensor_kinase"/>
</dbReference>
<feature type="transmembrane region" description="Helical" evidence="1">
    <location>
        <begin position="56"/>
        <end position="82"/>
    </location>
</feature>
<feature type="transmembrane region" description="Helical" evidence="1">
    <location>
        <begin position="29"/>
        <end position="50"/>
    </location>
</feature>
<keyword evidence="1" id="KW-1133">Transmembrane helix</keyword>